<reference evidence="2" key="1">
    <citation type="submission" date="2021-01" db="EMBL/GenBank/DDBJ databases">
        <authorList>
            <person name="Corre E."/>
            <person name="Pelletier E."/>
            <person name="Niang G."/>
            <person name="Scheremetjew M."/>
            <person name="Finn R."/>
            <person name="Kale V."/>
            <person name="Holt S."/>
            <person name="Cochrane G."/>
            <person name="Meng A."/>
            <person name="Brown T."/>
            <person name="Cohen L."/>
        </authorList>
    </citation>
    <scope>NUCLEOTIDE SEQUENCE</scope>
    <source>
        <strain evidence="2">CCAP1064/1</strain>
    </source>
</reference>
<name>A0A7S0GF54_9STRA</name>
<accession>A0A7S0GF54</accession>
<keyword evidence="1" id="KW-1133">Transmembrane helix</keyword>
<feature type="transmembrane region" description="Helical" evidence="1">
    <location>
        <begin position="189"/>
        <end position="211"/>
    </location>
</feature>
<dbReference type="AlphaFoldDB" id="A0A7S0GF54"/>
<protein>
    <submittedName>
        <fullName evidence="2">Uncharacterized protein</fullName>
    </submittedName>
</protein>
<organism evidence="2">
    <name type="scientific">Proboscia inermis</name>
    <dbReference type="NCBI Taxonomy" id="420281"/>
    <lineage>
        <taxon>Eukaryota</taxon>
        <taxon>Sar</taxon>
        <taxon>Stramenopiles</taxon>
        <taxon>Ochrophyta</taxon>
        <taxon>Bacillariophyta</taxon>
        <taxon>Coscinodiscophyceae</taxon>
        <taxon>Rhizosoleniophycidae</taxon>
        <taxon>Rhizosoleniales</taxon>
        <taxon>Rhizosoleniaceae</taxon>
        <taxon>Proboscia</taxon>
    </lineage>
</organism>
<keyword evidence="1" id="KW-0472">Membrane</keyword>
<gene>
    <name evidence="2" type="ORF">PINE0816_LOCUS10201</name>
</gene>
<evidence type="ECO:0000256" key="1">
    <source>
        <dbReference type="SAM" id="Phobius"/>
    </source>
</evidence>
<sequence>MLKRSRNVVETAQLTDTNYYSSTDAICALHEIKATKVISKRSSFNLRRPVTKSSDGDEGIARPREEVKWICANSNWVEVDIHQPSCTEQTHNDSIPEFIYLDFLDISYISVKDEDIDFDGSLSEISSSSFSEVIKRDVTVPKDVRWKGHSLLSGELSDDISTVCSKKRYSGYSTGEKCKDLRHFLVKGSMYAGVSSILTYSLLCTGIVFALCP</sequence>
<proteinExistence type="predicted"/>
<dbReference type="EMBL" id="HBEL01021839">
    <property type="protein sequence ID" value="CAD8414068.1"/>
    <property type="molecule type" value="Transcribed_RNA"/>
</dbReference>
<evidence type="ECO:0000313" key="2">
    <source>
        <dbReference type="EMBL" id="CAD8414068.1"/>
    </source>
</evidence>
<keyword evidence="1" id="KW-0812">Transmembrane</keyword>